<organism evidence="12 13">
    <name type="scientific">Serendipita indica (strain DSM 11827)</name>
    <name type="common">Root endophyte fungus</name>
    <name type="synonym">Piriformospora indica</name>
    <dbReference type="NCBI Taxonomy" id="1109443"/>
    <lineage>
        <taxon>Eukaryota</taxon>
        <taxon>Fungi</taxon>
        <taxon>Dikarya</taxon>
        <taxon>Basidiomycota</taxon>
        <taxon>Agaricomycotina</taxon>
        <taxon>Agaricomycetes</taxon>
        <taxon>Sebacinales</taxon>
        <taxon>Serendipitaceae</taxon>
        <taxon>Serendipita</taxon>
    </lineage>
</organism>
<evidence type="ECO:0000256" key="3">
    <source>
        <dbReference type="ARBA" id="ARBA00022692"/>
    </source>
</evidence>
<keyword evidence="4" id="KW-0653">Protein transport</keyword>
<dbReference type="PANTHER" id="PTHR12791">
    <property type="entry name" value="GOLGI SNARE BET1-RELATED"/>
    <property type="match status" value="1"/>
</dbReference>
<dbReference type="InParanoid" id="G4TX39"/>
<feature type="compositionally biased region" description="Basic and acidic residues" evidence="9">
    <location>
        <begin position="1"/>
        <end position="11"/>
    </location>
</feature>
<keyword evidence="3 10" id="KW-0812">Transmembrane</keyword>
<protein>
    <submittedName>
        <fullName evidence="12">Related to transport protein BET1-Laccaria bicolor</fullName>
    </submittedName>
</protein>
<dbReference type="InterPro" id="IPR039899">
    <property type="entry name" value="BET1_SNARE"/>
</dbReference>
<dbReference type="HOGENOM" id="CLU_086133_1_2_1"/>
<comment type="subcellular location">
    <subcellularLocation>
        <location evidence="8">Endomembrane system</location>
        <topology evidence="8">Single-pass type IV membrane protein</topology>
    </subcellularLocation>
    <subcellularLocation>
        <location evidence="1">Golgi apparatus membrane</location>
    </subcellularLocation>
</comment>
<dbReference type="FunCoup" id="G4TX39">
    <property type="interactions" value="214"/>
</dbReference>
<feature type="transmembrane region" description="Helical" evidence="10">
    <location>
        <begin position="117"/>
        <end position="137"/>
    </location>
</feature>
<dbReference type="GO" id="GO:0000139">
    <property type="term" value="C:Golgi membrane"/>
    <property type="evidence" value="ECO:0007669"/>
    <property type="project" value="UniProtKB-SubCell"/>
</dbReference>
<dbReference type="Proteomes" id="UP000007148">
    <property type="component" value="Unassembled WGS sequence"/>
</dbReference>
<evidence type="ECO:0000256" key="10">
    <source>
        <dbReference type="SAM" id="Phobius"/>
    </source>
</evidence>
<keyword evidence="2" id="KW-0813">Transport</keyword>
<dbReference type="EMBL" id="CAFZ01000544">
    <property type="protein sequence ID" value="CCA75882.1"/>
    <property type="molecule type" value="Genomic_DNA"/>
</dbReference>
<evidence type="ECO:0000313" key="13">
    <source>
        <dbReference type="Proteomes" id="UP000007148"/>
    </source>
</evidence>
<dbReference type="OMA" id="ARQGCRW"/>
<evidence type="ECO:0000256" key="9">
    <source>
        <dbReference type="SAM" id="MobiDB-lite"/>
    </source>
</evidence>
<feature type="compositionally biased region" description="Low complexity" evidence="9">
    <location>
        <begin position="13"/>
        <end position="24"/>
    </location>
</feature>
<dbReference type="CDD" id="cd15853">
    <property type="entry name" value="SNARE_Bet1"/>
    <property type="match status" value="1"/>
</dbReference>
<dbReference type="SUPFAM" id="SSF58038">
    <property type="entry name" value="SNARE fusion complex"/>
    <property type="match status" value="1"/>
</dbReference>
<dbReference type="Gene3D" id="1.20.5.110">
    <property type="match status" value="1"/>
</dbReference>
<proteinExistence type="predicted"/>
<evidence type="ECO:0000256" key="8">
    <source>
        <dbReference type="ARBA" id="ARBA00046280"/>
    </source>
</evidence>
<dbReference type="OrthoDB" id="261831at2759"/>
<keyword evidence="6" id="KW-0333">Golgi apparatus</keyword>
<dbReference type="InterPro" id="IPR000727">
    <property type="entry name" value="T_SNARE_dom"/>
</dbReference>
<evidence type="ECO:0000256" key="5">
    <source>
        <dbReference type="ARBA" id="ARBA00022989"/>
    </source>
</evidence>
<evidence type="ECO:0000256" key="4">
    <source>
        <dbReference type="ARBA" id="ARBA00022927"/>
    </source>
</evidence>
<dbReference type="GO" id="GO:0015031">
    <property type="term" value="P:protein transport"/>
    <property type="evidence" value="ECO:0007669"/>
    <property type="project" value="UniProtKB-KW"/>
</dbReference>
<keyword evidence="5 10" id="KW-1133">Transmembrane helix</keyword>
<evidence type="ECO:0000259" key="11">
    <source>
        <dbReference type="PROSITE" id="PS50192"/>
    </source>
</evidence>
<keyword evidence="7 10" id="KW-0472">Membrane</keyword>
<evidence type="ECO:0000313" key="12">
    <source>
        <dbReference type="EMBL" id="CCA75882.1"/>
    </source>
</evidence>
<sequence length="138" mass="15261">MNNLRARDRSHLSSTPEPSWRSSSGTPAGSGRSSPRFGNPSGHRFADDLEGQNDEALAGLTGKVKILKELSLGIGQEVRESAIQLSHMNDAFTETGGILSGTFRRMNAMATRQGGRWACYMIFLVIVFWIFVLAWLFR</sequence>
<keyword evidence="13" id="KW-1185">Reference proteome</keyword>
<reference evidence="12 13" key="1">
    <citation type="journal article" date="2011" name="PLoS Pathog.">
        <title>Endophytic Life Strategies Decoded by Genome and Transcriptome Analyses of the Mutualistic Root Symbiont Piriformospora indica.</title>
        <authorList>
            <person name="Zuccaro A."/>
            <person name="Lahrmann U."/>
            <person name="Guldener U."/>
            <person name="Langen G."/>
            <person name="Pfiffi S."/>
            <person name="Biedenkopf D."/>
            <person name="Wong P."/>
            <person name="Samans B."/>
            <person name="Grimm C."/>
            <person name="Basiewicz M."/>
            <person name="Murat C."/>
            <person name="Martin F."/>
            <person name="Kogel K.H."/>
        </authorList>
    </citation>
    <scope>NUCLEOTIDE SEQUENCE [LARGE SCALE GENOMIC DNA]</scope>
    <source>
        <strain evidence="12 13">DSM 11827</strain>
    </source>
</reference>
<accession>G4TX39</accession>
<dbReference type="STRING" id="1109443.G4TX39"/>
<dbReference type="eggNOG" id="KOG3385">
    <property type="taxonomic scope" value="Eukaryota"/>
</dbReference>
<evidence type="ECO:0000256" key="2">
    <source>
        <dbReference type="ARBA" id="ARBA00022448"/>
    </source>
</evidence>
<dbReference type="PROSITE" id="PS50192">
    <property type="entry name" value="T_SNARE"/>
    <property type="match status" value="1"/>
</dbReference>
<gene>
    <name evidence="12" type="ORF">PIIN_09878</name>
</gene>
<name>G4TX39_SERID</name>
<dbReference type="AlphaFoldDB" id="G4TX39"/>
<feature type="region of interest" description="Disordered" evidence="9">
    <location>
        <begin position="1"/>
        <end position="48"/>
    </location>
</feature>
<evidence type="ECO:0000256" key="7">
    <source>
        <dbReference type="ARBA" id="ARBA00023136"/>
    </source>
</evidence>
<feature type="domain" description="T-SNARE coiled-coil homology" evidence="11">
    <location>
        <begin position="47"/>
        <end position="109"/>
    </location>
</feature>
<evidence type="ECO:0000256" key="6">
    <source>
        <dbReference type="ARBA" id="ARBA00023034"/>
    </source>
</evidence>
<evidence type="ECO:0000256" key="1">
    <source>
        <dbReference type="ARBA" id="ARBA00004394"/>
    </source>
</evidence>
<comment type="caution">
    <text evidence="12">The sequence shown here is derived from an EMBL/GenBank/DDBJ whole genome shotgun (WGS) entry which is preliminary data.</text>
</comment>